<gene>
    <name evidence="1" type="ORF">CKAH01_06772</name>
</gene>
<dbReference type="Proteomes" id="UP001281614">
    <property type="component" value="Unassembled WGS sequence"/>
</dbReference>
<reference evidence="1" key="1">
    <citation type="submission" date="2023-02" db="EMBL/GenBank/DDBJ databases">
        <title>Colletotrichum kahawae CIFC_Que2 genome sequencing and assembly.</title>
        <authorList>
            <person name="Baroncelli R."/>
        </authorList>
    </citation>
    <scope>NUCLEOTIDE SEQUENCE</scope>
    <source>
        <strain evidence="1">CIFC_Que2</strain>
    </source>
</reference>
<proteinExistence type="predicted"/>
<accession>A0AAD9Y972</accession>
<evidence type="ECO:0000313" key="2">
    <source>
        <dbReference type="Proteomes" id="UP001281614"/>
    </source>
</evidence>
<keyword evidence="2" id="KW-1185">Reference proteome</keyword>
<organism evidence="1 2">
    <name type="scientific">Colletotrichum kahawae</name>
    <name type="common">Coffee berry disease fungus</name>
    <dbReference type="NCBI Taxonomy" id="34407"/>
    <lineage>
        <taxon>Eukaryota</taxon>
        <taxon>Fungi</taxon>
        <taxon>Dikarya</taxon>
        <taxon>Ascomycota</taxon>
        <taxon>Pezizomycotina</taxon>
        <taxon>Sordariomycetes</taxon>
        <taxon>Hypocreomycetidae</taxon>
        <taxon>Glomerellales</taxon>
        <taxon>Glomerellaceae</taxon>
        <taxon>Colletotrichum</taxon>
        <taxon>Colletotrichum gloeosporioides species complex</taxon>
    </lineage>
</organism>
<name>A0AAD9Y972_COLKA</name>
<comment type="caution">
    <text evidence="1">The sequence shown here is derived from an EMBL/GenBank/DDBJ whole genome shotgun (WGS) entry which is preliminary data.</text>
</comment>
<protein>
    <submittedName>
        <fullName evidence="1">Uncharacterized protein</fullName>
    </submittedName>
</protein>
<dbReference type="AlphaFoldDB" id="A0AAD9Y972"/>
<dbReference type="EMBL" id="VYYT01000311">
    <property type="protein sequence ID" value="KAK2744515.1"/>
    <property type="molecule type" value="Genomic_DNA"/>
</dbReference>
<evidence type="ECO:0000313" key="1">
    <source>
        <dbReference type="EMBL" id="KAK2744515.1"/>
    </source>
</evidence>
<sequence length="40" mass="4366">MQAVQARASARAVQPPVRGLWPIMTLKMSKSRLIGGWSSV</sequence>